<feature type="transmembrane region" description="Helical" evidence="6">
    <location>
        <begin position="387"/>
        <end position="407"/>
    </location>
</feature>
<evidence type="ECO:0000256" key="4">
    <source>
        <dbReference type="ARBA" id="ARBA00022989"/>
    </source>
</evidence>
<feature type="transmembrane region" description="Helical" evidence="6">
    <location>
        <begin position="67"/>
        <end position="88"/>
    </location>
</feature>
<feature type="transmembrane region" description="Helical" evidence="6">
    <location>
        <begin position="358"/>
        <end position="375"/>
    </location>
</feature>
<evidence type="ECO:0000256" key="5">
    <source>
        <dbReference type="ARBA" id="ARBA00023136"/>
    </source>
</evidence>
<evidence type="ECO:0000256" key="1">
    <source>
        <dbReference type="ARBA" id="ARBA00004651"/>
    </source>
</evidence>
<keyword evidence="4 6" id="KW-1133">Transmembrane helix</keyword>
<dbReference type="AlphaFoldDB" id="A0A6N6M1F1"/>
<feature type="transmembrane region" description="Helical" evidence="6">
    <location>
        <begin position="469"/>
        <end position="492"/>
    </location>
</feature>
<feature type="transmembrane region" description="Helical" evidence="6">
    <location>
        <begin position="288"/>
        <end position="308"/>
    </location>
</feature>
<feature type="transmembrane region" description="Helical" evidence="6">
    <location>
        <begin position="201"/>
        <end position="223"/>
    </location>
</feature>
<evidence type="ECO:0000256" key="6">
    <source>
        <dbReference type="SAM" id="Phobius"/>
    </source>
</evidence>
<sequence>MKQSRLILIFTTLKTSSLALKPFKLQQKFLRNLAFLLGLNLLVKPFWILGITVMVQNAVGPTEFGTYFSLLNFGYLFFIILDAGLNNYTNKQVAQDNYFVKNHFVTISGVKLLLGIIYLAVLMILGIWVMKYPSHYLDLLWIIALNLFLSSALMFLRSNLAGLHLFKWDSVASVLDRILMIVICGALLWSEPNEAGFSIFHFAWAQTIAYALTIVYAVMVMAGKTVKIKWTIKKGLLKKVVRQSYPFALLTLLMSFYTRIDSVMIERLLPNGTTEAGIYAQGYKVYEAANMFAFLFATLLLPVFSKLIANRESVRPIVDWTVRLLLIPAVIISIWSWFYGGELIDLLYKAELEKTASIFPVLMIAFIAMAANYIYGTLLTAQGKMKLLNLLSLAGIVVNVILNWFLIHSYGALGAAWATAFTQSGVAISQFVAANKFNDLRIHKKDLLKSLGLIIFMAGLIYLEKQTQIPKYAGVFAIPVLTITGAFLLKLIRLKDLFNLLKYRA</sequence>
<feature type="transmembrane region" description="Helical" evidence="6">
    <location>
        <begin position="320"/>
        <end position="338"/>
    </location>
</feature>
<organism evidence="7 8">
    <name type="scientific">Salibacter halophilus</name>
    <dbReference type="NCBI Taxonomy" id="1803916"/>
    <lineage>
        <taxon>Bacteria</taxon>
        <taxon>Pseudomonadati</taxon>
        <taxon>Bacteroidota</taxon>
        <taxon>Flavobacteriia</taxon>
        <taxon>Flavobacteriales</taxon>
        <taxon>Salibacteraceae</taxon>
        <taxon>Salibacter</taxon>
    </lineage>
</organism>
<feature type="transmembrane region" description="Helical" evidence="6">
    <location>
        <begin position="33"/>
        <end position="55"/>
    </location>
</feature>
<feature type="transmembrane region" description="Helical" evidence="6">
    <location>
        <begin position="168"/>
        <end position="189"/>
    </location>
</feature>
<dbReference type="Pfam" id="PF01943">
    <property type="entry name" value="Polysacc_synt"/>
    <property type="match status" value="1"/>
</dbReference>
<dbReference type="EMBL" id="WACR01000012">
    <property type="protein sequence ID" value="KAB1062144.1"/>
    <property type="molecule type" value="Genomic_DNA"/>
</dbReference>
<evidence type="ECO:0000313" key="8">
    <source>
        <dbReference type="Proteomes" id="UP000435357"/>
    </source>
</evidence>
<reference evidence="7 8" key="1">
    <citation type="submission" date="2019-09" db="EMBL/GenBank/DDBJ databases">
        <title>Genomes of Cryomorphaceae.</title>
        <authorList>
            <person name="Bowman J.P."/>
        </authorList>
    </citation>
    <scope>NUCLEOTIDE SEQUENCE [LARGE SCALE GENOMIC DNA]</scope>
    <source>
        <strain evidence="7 8">KCTC 52047</strain>
    </source>
</reference>
<dbReference type="Proteomes" id="UP000435357">
    <property type="component" value="Unassembled WGS sequence"/>
</dbReference>
<feature type="transmembrane region" description="Helical" evidence="6">
    <location>
        <begin position="244"/>
        <end position="260"/>
    </location>
</feature>
<keyword evidence="8" id="KW-1185">Reference proteome</keyword>
<dbReference type="InterPro" id="IPR002797">
    <property type="entry name" value="Polysacc_synth"/>
</dbReference>
<protein>
    <submittedName>
        <fullName evidence="7">Flippase</fullName>
    </submittedName>
</protein>
<feature type="transmembrane region" description="Helical" evidence="6">
    <location>
        <begin position="136"/>
        <end position="156"/>
    </location>
</feature>
<evidence type="ECO:0000256" key="3">
    <source>
        <dbReference type="ARBA" id="ARBA00022692"/>
    </source>
</evidence>
<dbReference type="InterPro" id="IPR050833">
    <property type="entry name" value="Poly_Biosynth_Transport"/>
</dbReference>
<feature type="transmembrane region" description="Helical" evidence="6">
    <location>
        <begin position="109"/>
        <end position="130"/>
    </location>
</feature>
<evidence type="ECO:0000256" key="2">
    <source>
        <dbReference type="ARBA" id="ARBA00022475"/>
    </source>
</evidence>
<proteinExistence type="predicted"/>
<accession>A0A6N6M1F1</accession>
<dbReference type="PANTHER" id="PTHR30250:SF11">
    <property type="entry name" value="O-ANTIGEN TRANSPORTER-RELATED"/>
    <property type="match status" value="1"/>
</dbReference>
<name>A0A6N6M1F1_9FLAO</name>
<keyword evidence="2" id="KW-1003">Cell membrane</keyword>
<gene>
    <name evidence="7" type="ORF">F3059_12710</name>
</gene>
<feature type="transmembrane region" description="Helical" evidence="6">
    <location>
        <begin position="446"/>
        <end position="463"/>
    </location>
</feature>
<keyword evidence="5 6" id="KW-0472">Membrane</keyword>
<dbReference type="CDD" id="cd13128">
    <property type="entry name" value="MATE_Wzx_like"/>
    <property type="match status" value="1"/>
</dbReference>
<dbReference type="PANTHER" id="PTHR30250">
    <property type="entry name" value="PST FAMILY PREDICTED COLANIC ACID TRANSPORTER"/>
    <property type="match status" value="1"/>
</dbReference>
<feature type="transmembrane region" description="Helical" evidence="6">
    <location>
        <begin position="413"/>
        <end position="434"/>
    </location>
</feature>
<keyword evidence="3 6" id="KW-0812">Transmembrane</keyword>
<dbReference type="GO" id="GO:0005886">
    <property type="term" value="C:plasma membrane"/>
    <property type="evidence" value="ECO:0007669"/>
    <property type="project" value="UniProtKB-SubCell"/>
</dbReference>
<comment type="caution">
    <text evidence="7">The sequence shown here is derived from an EMBL/GenBank/DDBJ whole genome shotgun (WGS) entry which is preliminary data.</text>
</comment>
<dbReference type="OrthoDB" id="925916at2"/>
<evidence type="ECO:0000313" key="7">
    <source>
        <dbReference type="EMBL" id="KAB1062144.1"/>
    </source>
</evidence>
<comment type="subcellular location">
    <subcellularLocation>
        <location evidence="1">Cell membrane</location>
        <topology evidence="1">Multi-pass membrane protein</topology>
    </subcellularLocation>
</comment>